<gene>
    <name evidence="5" type="ORF">SAMN04487783_0663</name>
</gene>
<organism evidence="5 6">
    <name type="scientific">Agrococcus baldri</name>
    <dbReference type="NCBI Taxonomy" id="153730"/>
    <lineage>
        <taxon>Bacteria</taxon>
        <taxon>Bacillati</taxon>
        <taxon>Actinomycetota</taxon>
        <taxon>Actinomycetes</taxon>
        <taxon>Micrococcales</taxon>
        <taxon>Microbacteriaceae</taxon>
        <taxon>Agrococcus</taxon>
    </lineage>
</organism>
<dbReference type="Gene3D" id="1.10.3300.10">
    <property type="entry name" value="Jann2411-like domain"/>
    <property type="match status" value="1"/>
</dbReference>
<evidence type="ECO:0000256" key="1">
    <source>
        <dbReference type="ARBA" id="ARBA00022723"/>
    </source>
</evidence>
<dbReference type="EMBL" id="FOZN01000001">
    <property type="protein sequence ID" value="SFS02559.1"/>
    <property type="molecule type" value="Genomic_DNA"/>
</dbReference>
<comment type="caution">
    <text evidence="5">The sequence shown here is derived from an EMBL/GenBank/DDBJ whole genome shotgun (WGS) entry which is preliminary data.</text>
</comment>
<evidence type="ECO:0000313" key="6">
    <source>
        <dbReference type="Proteomes" id="UP000198506"/>
    </source>
</evidence>
<keyword evidence="6" id="KW-1185">Reference proteome</keyword>
<dbReference type="Proteomes" id="UP000198506">
    <property type="component" value="Unassembled WGS sequence"/>
</dbReference>
<keyword evidence="2" id="KW-0863">Zinc-finger</keyword>
<dbReference type="InterPro" id="IPR010852">
    <property type="entry name" value="ABATE"/>
</dbReference>
<evidence type="ECO:0000259" key="4">
    <source>
        <dbReference type="PROSITE" id="PS51024"/>
    </source>
</evidence>
<name>A0AA94HKX9_9MICO</name>
<evidence type="ECO:0000313" key="5">
    <source>
        <dbReference type="EMBL" id="SFS02559.1"/>
    </source>
</evidence>
<keyword evidence="3" id="KW-0862">Zinc</keyword>
<dbReference type="InterPro" id="IPR023286">
    <property type="entry name" value="ABATE_dom_sf"/>
</dbReference>
<protein>
    <submittedName>
        <fullName evidence="5">CGNR zinc finger domain-containing protein</fullName>
    </submittedName>
</protein>
<dbReference type="PANTHER" id="PTHR35525">
    <property type="entry name" value="BLL6575 PROTEIN"/>
    <property type="match status" value="1"/>
</dbReference>
<evidence type="ECO:0000256" key="2">
    <source>
        <dbReference type="ARBA" id="ARBA00022771"/>
    </source>
</evidence>
<sequence>MPLHHPQELMHTLDFIAELCNRHREGALETASQLRRLCSEWSFPGASGATKADAEGTWAQLPTIEALWDADRDEAARMANAIFDANEARPRLVRHGPFDWHLHGVPPGAPLHSAVAVHAAMAFVDLVRTDDTSRCKRCGDGRCERMFFDQSRNRSRRFCSTTCQSRTNVAAFRARHTAHLG</sequence>
<keyword evidence="1" id="KW-0479">Metal-binding</keyword>
<dbReference type="AlphaFoldDB" id="A0AA94HKX9"/>
<dbReference type="GO" id="GO:0008270">
    <property type="term" value="F:zinc ion binding"/>
    <property type="evidence" value="ECO:0007669"/>
    <property type="project" value="UniProtKB-KW"/>
</dbReference>
<dbReference type="InterPro" id="IPR021005">
    <property type="entry name" value="Znf_CGNR"/>
</dbReference>
<accession>A0AA94HKX9</accession>
<dbReference type="RefSeq" id="WP_177220231.1">
    <property type="nucleotide sequence ID" value="NZ_FOZN01000001.1"/>
</dbReference>
<proteinExistence type="predicted"/>
<dbReference type="PROSITE" id="PS51024">
    <property type="entry name" value="ZF_FCS"/>
    <property type="match status" value="1"/>
</dbReference>
<evidence type="ECO:0000256" key="3">
    <source>
        <dbReference type="ARBA" id="ARBA00022833"/>
    </source>
</evidence>
<dbReference type="SUPFAM" id="SSF160904">
    <property type="entry name" value="Jann2411-like"/>
    <property type="match status" value="1"/>
</dbReference>
<reference evidence="5 6" key="1">
    <citation type="submission" date="2016-10" db="EMBL/GenBank/DDBJ databases">
        <authorList>
            <person name="Varghese N."/>
            <person name="Submissions S."/>
        </authorList>
    </citation>
    <scope>NUCLEOTIDE SEQUENCE [LARGE SCALE GENOMIC DNA]</scope>
    <source>
        <strain evidence="5 6">IAM 15147</strain>
    </source>
</reference>
<dbReference type="PANTHER" id="PTHR35525:SF3">
    <property type="entry name" value="BLL6575 PROTEIN"/>
    <property type="match status" value="1"/>
</dbReference>
<feature type="domain" description="FCS-type" evidence="4">
    <location>
        <begin position="126"/>
        <end position="165"/>
    </location>
</feature>
<dbReference type="Pfam" id="PF11706">
    <property type="entry name" value="zf-CGNR"/>
    <property type="match status" value="1"/>
</dbReference>
<dbReference type="InterPro" id="IPR012313">
    <property type="entry name" value="Znf_FCS"/>
</dbReference>